<dbReference type="InterPro" id="IPR018062">
    <property type="entry name" value="HTH_AraC-typ_CS"/>
</dbReference>
<dbReference type="InterPro" id="IPR018060">
    <property type="entry name" value="HTH_AraC"/>
</dbReference>
<dbReference type="InterPro" id="IPR037923">
    <property type="entry name" value="HTH-like"/>
</dbReference>
<evidence type="ECO:0000313" key="5">
    <source>
        <dbReference type="EMBL" id="GIJ24148.1"/>
    </source>
</evidence>
<dbReference type="SUPFAM" id="SSF51215">
    <property type="entry name" value="Regulatory protein AraC"/>
    <property type="match status" value="1"/>
</dbReference>
<dbReference type="PANTHER" id="PTHR43280">
    <property type="entry name" value="ARAC-FAMILY TRANSCRIPTIONAL REGULATOR"/>
    <property type="match status" value="1"/>
</dbReference>
<name>A0ABQ4J1S7_9ACTN</name>
<organism evidence="5 6">
    <name type="scientific">Micromonospora lutea</name>
    <dbReference type="NCBI Taxonomy" id="419825"/>
    <lineage>
        <taxon>Bacteria</taxon>
        <taxon>Bacillati</taxon>
        <taxon>Actinomycetota</taxon>
        <taxon>Actinomycetes</taxon>
        <taxon>Micromonosporales</taxon>
        <taxon>Micromonosporaceae</taxon>
        <taxon>Micromonospora</taxon>
    </lineage>
</organism>
<keyword evidence="3" id="KW-0804">Transcription</keyword>
<dbReference type="Proteomes" id="UP000643165">
    <property type="component" value="Unassembled WGS sequence"/>
</dbReference>
<dbReference type="Gene3D" id="1.10.10.60">
    <property type="entry name" value="Homeodomain-like"/>
    <property type="match status" value="1"/>
</dbReference>
<reference evidence="5 6" key="1">
    <citation type="submission" date="2021-01" db="EMBL/GenBank/DDBJ databases">
        <title>Whole genome shotgun sequence of Verrucosispora lutea NBRC 106530.</title>
        <authorList>
            <person name="Komaki H."/>
            <person name="Tamura T."/>
        </authorList>
    </citation>
    <scope>NUCLEOTIDE SEQUENCE [LARGE SCALE GENOMIC DNA]</scope>
    <source>
        <strain evidence="5 6">NBRC 106530</strain>
    </source>
</reference>
<evidence type="ECO:0000313" key="6">
    <source>
        <dbReference type="Proteomes" id="UP000643165"/>
    </source>
</evidence>
<dbReference type="SMART" id="SM00342">
    <property type="entry name" value="HTH_ARAC"/>
    <property type="match status" value="1"/>
</dbReference>
<dbReference type="InterPro" id="IPR009057">
    <property type="entry name" value="Homeodomain-like_sf"/>
</dbReference>
<gene>
    <name evidence="5" type="ORF">Vlu01_47720</name>
</gene>
<keyword evidence="6" id="KW-1185">Reference proteome</keyword>
<dbReference type="EMBL" id="BOPB01000030">
    <property type="protein sequence ID" value="GIJ24148.1"/>
    <property type="molecule type" value="Genomic_DNA"/>
</dbReference>
<dbReference type="InterPro" id="IPR003313">
    <property type="entry name" value="AraC-bd"/>
</dbReference>
<dbReference type="SUPFAM" id="SSF46689">
    <property type="entry name" value="Homeodomain-like"/>
    <property type="match status" value="2"/>
</dbReference>
<keyword evidence="2" id="KW-0238">DNA-binding</keyword>
<dbReference type="Pfam" id="PF02311">
    <property type="entry name" value="AraC_binding"/>
    <property type="match status" value="1"/>
</dbReference>
<comment type="caution">
    <text evidence="5">The sequence shown here is derived from an EMBL/GenBank/DDBJ whole genome shotgun (WGS) entry which is preliminary data.</text>
</comment>
<dbReference type="Pfam" id="PF12833">
    <property type="entry name" value="HTH_18"/>
    <property type="match status" value="1"/>
</dbReference>
<evidence type="ECO:0000259" key="4">
    <source>
        <dbReference type="PROSITE" id="PS01124"/>
    </source>
</evidence>
<feature type="domain" description="HTH araC/xylS-type" evidence="4">
    <location>
        <begin position="258"/>
        <end position="356"/>
    </location>
</feature>
<dbReference type="PROSITE" id="PS01124">
    <property type="entry name" value="HTH_ARAC_FAMILY_2"/>
    <property type="match status" value="1"/>
</dbReference>
<sequence>MLAHAGQVLLCVGGVGLSGHETLRYQMKFGRTLSVMERDIVGNGVTVDRMRRSSVAGSRAVGVTGQGVPVIGFDWLAGVAPVAVARVPQGRPTVDPVASGAHAHDFLVLFYAHRADGRFVIDNRRWSVTDGDLFVIAPGQVVSFLDPIETTVTDGWAVWFPTDVVRPGKPGAYSSWRSHPLLLPFAHGIHRAQRLCVPPSDRVAWVQRFATLDAELRARHDGHREAALAHLTLLLVAAARLPTGVADQLRSAEEPLLAAVFDVIERRYQEPISLADVAAELALTAGHLTTVVRRRTGRTVQQWIGQRRMQQARLLLIDTDLTVAAISRRVGYPDVSYFIKRFRAEHGVTPTRWRDAAPGT</sequence>
<accession>A0ABQ4J1S7</accession>
<evidence type="ECO:0000256" key="2">
    <source>
        <dbReference type="ARBA" id="ARBA00023125"/>
    </source>
</evidence>
<dbReference type="PANTHER" id="PTHR43280:SF32">
    <property type="entry name" value="TRANSCRIPTIONAL REGULATORY PROTEIN"/>
    <property type="match status" value="1"/>
</dbReference>
<keyword evidence="1" id="KW-0805">Transcription regulation</keyword>
<proteinExistence type="predicted"/>
<evidence type="ECO:0000256" key="1">
    <source>
        <dbReference type="ARBA" id="ARBA00023015"/>
    </source>
</evidence>
<evidence type="ECO:0000256" key="3">
    <source>
        <dbReference type="ARBA" id="ARBA00023163"/>
    </source>
</evidence>
<dbReference type="PROSITE" id="PS00041">
    <property type="entry name" value="HTH_ARAC_FAMILY_1"/>
    <property type="match status" value="1"/>
</dbReference>
<protein>
    <recommendedName>
        <fullName evidence="4">HTH araC/xylS-type domain-containing protein</fullName>
    </recommendedName>
</protein>